<accession>A0A1U9KU31</accession>
<dbReference type="InterPro" id="IPR032816">
    <property type="entry name" value="VTT_dom"/>
</dbReference>
<evidence type="ECO:0000256" key="3">
    <source>
        <dbReference type="ARBA" id="ARBA00022692"/>
    </source>
</evidence>
<evidence type="ECO:0000256" key="6">
    <source>
        <dbReference type="SAM" id="Phobius"/>
    </source>
</evidence>
<evidence type="ECO:0000313" key="8">
    <source>
        <dbReference type="EMBL" id="AQS89227.1"/>
    </source>
</evidence>
<dbReference type="InterPro" id="IPR051311">
    <property type="entry name" value="DedA_domain"/>
</dbReference>
<feature type="transmembrane region" description="Helical" evidence="6">
    <location>
        <begin position="125"/>
        <end position="145"/>
    </location>
</feature>
<dbReference type="PANTHER" id="PTHR42709:SF6">
    <property type="entry name" value="UNDECAPRENYL PHOSPHATE TRANSPORTER A"/>
    <property type="match status" value="1"/>
</dbReference>
<reference evidence="8 9" key="1">
    <citation type="submission" date="2016-03" db="EMBL/GenBank/DDBJ databases">
        <title>Acetic acid bacteria sequencing.</title>
        <authorList>
            <person name="Brandt J."/>
            <person name="Jakob F."/>
            <person name="Vogel R.F."/>
        </authorList>
    </citation>
    <scope>NUCLEOTIDE SEQUENCE [LARGE SCALE GENOMIC DNA]</scope>
    <source>
        <strain evidence="8 9">NBRC 101099</strain>
    </source>
</reference>
<evidence type="ECO:0000256" key="4">
    <source>
        <dbReference type="ARBA" id="ARBA00022989"/>
    </source>
</evidence>
<dbReference type="GO" id="GO:0005886">
    <property type="term" value="C:plasma membrane"/>
    <property type="evidence" value="ECO:0007669"/>
    <property type="project" value="UniProtKB-SubCell"/>
</dbReference>
<evidence type="ECO:0000256" key="2">
    <source>
        <dbReference type="ARBA" id="ARBA00022475"/>
    </source>
</evidence>
<dbReference type="OrthoDB" id="7277369at2"/>
<proteinExistence type="predicted"/>
<dbReference type="PANTHER" id="PTHR42709">
    <property type="entry name" value="ALKALINE PHOSPHATASE LIKE PROTEIN"/>
    <property type="match status" value="1"/>
</dbReference>
<gene>
    <name evidence="8" type="ORF">A0U93_02760</name>
</gene>
<keyword evidence="4 6" id="KW-1133">Transmembrane helix</keyword>
<dbReference type="KEGG" id="nch:A0U93_02760"/>
<name>A0A1U9KU31_9PROT</name>
<evidence type="ECO:0000256" key="1">
    <source>
        <dbReference type="ARBA" id="ARBA00004651"/>
    </source>
</evidence>
<evidence type="ECO:0000259" key="7">
    <source>
        <dbReference type="Pfam" id="PF09335"/>
    </source>
</evidence>
<sequence length="185" mass="20234">MDSSWVGAAWWAKALGIVIGTFILEDATTILAAMAADQGKLSPALALVSLYVGVAAGDVLLYGMGALGARWVPLQRWLTLPKRDRGHAWFSKHVVRTVVISRFIPGARLPLYTACGYFRAPLGRFALSAICATLVWTSLLFGISMHVGGWMSAHLSSWRWLGMLGFVFTLFFVGRLVARLQTFSD</sequence>
<dbReference type="AlphaFoldDB" id="A0A1U9KU31"/>
<keyword evidence="9" id="KW-1185">Reference proteome</keyword>
<feature type="transmembrane region" description="Helical" evidence="6">
    <location>
        <begin position="157"/>
        <end position="178"/>
    </location>
</feature>
<keyword evidence="3 6" id="KW-0812">Transmembrane</keyword>
<dbReference type="Proteomes" id="UP000188604">
    <property type="component" value="Chromosome"/>
</dbReference>
<dbReference type="Pfam" id="PF09335">
    <property type="entry name" value="VTT_dom"/>
    <property type="match status" value="1"/>
</dbReference>
<keyword evidence="2" id="KW-1003">Cell membrane</keyword>
<organism evidence="8 9">
    <name type="scientific">Neoasaia chiangmaiensis</name>
    <dbReference type="NCBI Taxonomy" id="320497"/>
    <lineage>
        <taxon>Bacteria</taxon>
        <taxon>Pseudomonadati</taxon>
        <taxon>Pseudomonadota</taxon>
        <taxon>Alphaproteobacteria</taxon>
        <taxon>Acetobacterales</taxon>
        <taxon>Acetobacteraceae</taxon>
        <taxon>Neoasaia</taxon>
    </lineage>
</organism>
<dbReference type="RefSeq" id="WP_077808282.1">
    <property type="nucleotide sequence ID" value="NZ_CP014691.1"/>
</dbReference>
<protein>
    <recommendedName>
        <fullName evidence="7">VTT domain-containing protein</fullName>
    </recommendedName>
</protein>
<feature type="transmembrane region" description="Helical" evidence="6">
    <location>
        <begin position="48"/>
        <end position="72"/>
    </location>
</feature>
<evidence type="ECO:0000313" key="9">
    <source>
        <dbReference type="Proteomes" id="UP000188604"/>
    </source>
</evidence>
<comment type="subcellular location">
    <subcellularLocation>
        <location evidence="1">Cell membrane</location>
        <topology evidence="1">Multi-pass membrane protein</topology>
    </subcellularLocation>
</comment>
<dbReference type="STRING" id="320497.A0U93_02760"/>
<keyword evidence="5 6" id="KW-0472">Membrane</keyword>
<evidence type="ECO:0000256" key="5">
    <source>
        <dbReference type="ARBA" id="ARBA00023136"/>
    </source>
</evidence>
<feature type="domain" description="VTT" evidence="7">
    <location>
        <begin position="29"/>
        <end position="141"/>
    </location>
</feature>
<dbReference type="EMBL" id="CP014691">
    <property type="protein sequence ID" value="AQS89227.1"/>
    <property type="molecule type" value="Genomic_DNA"/>
</dbReference>